<comment type="caution">
    <text evidence="3">The sequence shown here is derived from an EMBL/GenBank/DDBJ whole genome shotgun (WGS) entry which is preliminary data.</text>
</comment>
<feature type="transmembrane region" description="Helical" evidence="1">
    <location>
        <begin position="9"/>
        <end position="28"/>
    </location>
</feature>
<organism evidence="3 4">
    <name type="scientific">candidate division WOR_3 bacterium SM23_60</name>
    <dbReference type="NCBI Taxonomy" id="1703780"/>
    <lineage>
        <taxon>Bacteria</taxon>
        <taxon>Bacteria division WOR-3</taxon>
    </lineage>
</organism>
<protein>
    <recommendedName>
        <fullName evidence="2">Mce/MlaD domain-containing protein</fullName>
    </recommendedName>
</protein>
<proteinExistence type="predicted"/>
<evidence type="ECO:0000259" key="2">
    <source>
        <dbReference type="Pfam" id="PF02470"/>
    </source>
</evidence>
<dbReference type="Proteomes" id="UP000051096">
    <property type="component" value="Unassembled WGS sequence"/>
</dbReference>
<evidence type="ECO:0000313" key="3">
    <source>
        <dbReference type="EMBL" id="KPK70713.1"/>
    </source>
</evidence>
<dbReference type="PANTHER" id="PTHR33371">
    <property type="entry name" value="INTERMEMBRANE PHOSPHOLIPID TRANSPORT SYSTEM BINDING PROTEIN MLAD-RELATED"/>
    <property type="match status" value="1"/>
</dbReference>
<evidence type="ECO:0000313" key="4">
    <source>
        <dbReference type="Proteomes" id="UP000051096"/>
    </source>
</evidence>
<dbReference type="InterPro" id="IPR052336">
    <property type="entry name" value="MlaD_Phospholipid_Transporter"/>
</dbReference>
<gene>
    <name evidence="3" type="ORF">AMJ87_08420</name>
</gene>
<dbReference type="PANTHER" id="PTHR33371:SF4">
    <property type="entry name" value="INTERMEMBRANE PHOSPHOLIPID TRANSPORT SYSTEM BINDING PROTEIN MLAD"/>
    <property type="match status" value="1"/>
</dbReference>
<feature type="domain" description="Mce/MlaD" evidence="2">
    <location>
        <begin position="37"/>
        <end position="113"/>
    </location>
</feature>
<accession>A0A0S8GDA5</accession>
<name>A0A0S8GDA5_UNCW3</name>
<dbReference type="Pfam" id="PF02470">
    <property type="entry name" value="MlaD"/>
    <property type="match status" value="1"/>
</dbReference>
<evidence type="ECO:0000256" key="1">
    <source>
        <dbReference type="SAM" id="Phobius"/>
    </source>
</evidence>
<sequence length="248" mass="27760">MGKQLRETLVGIFIIAGIVLFIILYTWLSGKIGLRNTSDIVVYFDEVTGLRIGDPVLVYGLEKGKVKSLKIEGYRVRAVLALDRSITLPEDSEIAIRSVSYVGSDRYVKVTPGTAEQTADVFDGRSEALDLESAAAQFDTLMTMIKKFNLEEFDFEKVADNLSRDLNRNIQALTGMMREPTKKIQYAAERMDSLSTLLSELISGDGTVGKLLKSDELYEEVRTTNQAVQDLVQDIKENPKKYISIKVF</sequence>
<dbReference type="EMBL" id="LJUO01000082">
    <property type="protein sequence ID" value="KPK70713.1"/>
    <property type="molecule type" value="Genomic_DNA"/>
</dbReference>
<dbReference type="AlphaFoldDB" id="A0A0S8GDA5"/>
<dbReference type="InterPro" id="IPR003399">
    <property type="entry name" value="Mce/MlaD"/>
</dbReference>
<keyword evidence="1" id="KW-1133">Transmembrane helix</keyword>
<reference evidence="3 4" key="1">
    <citation type="journal article" date="2015" name="Microbiome">
        <title>Genomic resolution of linkages in carbon, nitrogen, and sulfur cycling among widespread estuary sediment bacteria.</title>
        <authorList>
            <person name="Baker B.J."/>
            <person name="Lazar C.S."/>
            <person name="Teske A.P."/>
            <person name="Dick G.J."/>
        </authorList>
    </citation>
    <scope>NUCLEOTIDE SEQUENCE [LARGE SCALE GENOMIC DNA]</scope>
    <source>
        <strain evidence="3">SM23_60</strain>
    </source>
</reference>
<keyword evidence="1" id="KW-0812">Transmembrane</keyword>
<keyword evidence="1" id="KW-0472">Membrane</keyword>